<evidence type="ECO:0000256" key="3">
    <source>
        <dbReference type="RuleBase" id="RU003939"/>
    </source>
</evidence>
<gene>
    <name evidence="4" type="primary">hup</name>
    <name evidence="4" type="ORF">FUSPEROL_02340</name>
</gene>
<dbReference type="GO" id="GO:0005829">
    <property type="term" value="C:cytosol"/>
    <property type="evidence" value="ECO:0007669"/>
    <property type="project" value="TreeGrafter"/>
</dbReference>
<dbReference type="SMART" id="SM00411">
    <property type="entry name" value="BHL"/>
    <property type="match status" value="1"/>
</dbReference>
<organism evidence="4 5">
    <name type="scientific">Fusobacterium periodonticum ATCC 33693</name>
    <dbReference type="NCBI Taxonomy" id="546275"/>
    <lineage>
        <taxon>Bacteria</taxon>
        <taxon>Fusobacteriati</taxon>
        <taxon>Fusobacteriota</taxon>
        <taxon>Fusobacteriia</taxon>
        <taxon>Fusobacteriales</taxon>
        <taxon>Fusobacteriaceae</taxon>
        <taxon>Fusobacterium</taxon>
    </lineage>
</organism>
<dbReference type="Gene3D" id="4.10.520.10">
    <property type="entry name" value="IHF-like DNA-binding proteins"/>
    <property type="match status" value="1"/>
</dbReference>
<dbReference type="PRINTS" id="PR01727">
    <property type="entry name" value="DNABINDINGHU"/>
</dbReference>
<protein>
    <submittedName>
        <fullName evidence="4">DNA-binding protein HU</fullName>
    </submittedName>
</protein>
<dbReference type="InterPro" id="IPR010992">
    <property type="entry name" value="IHF-like_DNA-bd_dom_sf"/>
</dbReference>
<comment type="caution">
    <text evidence="4">The sequence shown here is derived from an EMBL/GenBank/DDBJ whole genome shotgun (WGS) entry which is preliminary data.</text>
</comment>
<dbReference type="Pfam" id="PF00216">
    <property type="entry name" value="Bac_DNA_binding"/>
    <property type="match status" value="1"/>
</dbReference>
<dbReference type="STRING" id="546275.FUSPEROL_02340"/>
<dbReference type="Proteomes" id="UP000003748">
    <property type="component" value="Unassembled WGS sequence"/>
</dbReference>
<evidence type="ECO:0000256" key="2">
    <source>
        <dbReference type="ARBA" id="ARBA00023125"/>
    </source>
</evidence>
<reference evidence="4 5" key="1">
    <citation type="submission" date="2010-02" db="EMBL/GenBank/DDBJ databases">
        <authorList>
            <person name="Weinstock G."/>
            <person name="Sodergren E."/>
            <person name="Clifton S."/>
            <person name="Fulton L."/>
            <person name="Fulton B."/>
            <person name="Courtney L."/>
            <person name="Fronick C."/>
            <person name="Harrison M."/>
            <person name="Strong C."/>
            <person name="Farmer C."/>
            <person name="Delahaunty K."/>
            <person name="Markovic C."/>
            <person name="Hall O."/>
            <person name="Minx P."/>
            <person name="Tomlinson C."/>
            <person name="Mitreva M."/>
            <person name="Nelson J."/>
            <person name="Hou S."/>
            <person name="Wollam A."/>
            <person name="Pepin K.H."/>
            <person name="Johnson M."/>
            <person name="Bhonagiri V."/>
            <person name="Zhang X."/>
            <person name="Suruliraj S."/>
            <person name="Warren W."/>
            <person name="Chinwalla A."/>
            <person name="Mardis E.R."/>
            <person name="Wilson R.K."/>
        </authorList>
    </citation>
    <scope>NUCLEOTIDE SEQUENCE [LARGE SCALE GENOMIC DNA]</scope>
    <source>
        <strain evidence="4 5">ATCC 33693</strain>
    </source>
</reference>
<evidence type="ECO:0000256" key="1">
    <source>
        <dbReference type="ARBA" id="ARBA00023067"/>
    </source>
</evidence>
<dbReference type="eggNOG" id="COG0776">
    <property type="taxonomic scope" value="Bacteria"/>
</dbReference>
<dbReference type="AlphaFoldDB" id="D4CY29"/>
<dbReference type="HOGENOM" id="CLU_105066_3_1_0"/>
<dbReference type="GO" id="GO:0030261">
    <property type="term" value="P:chromosome condensation"/>
    <property type="evidence" value="ECO:0007669"/>
    <property type="project" value="UniProtKB-KW"/>
</dbReference>
<accession>D4CY29</accession>
<evidence type="ECO:0000313" key="5">
    <source>
        <dbReference type="Proteomes" id="UP000003748"/>
    </source>
</evidence>
<dbReference type="PANTHER" id="PTHR33175">
    <property type="entry name" value="DNA-BINDING PROTEIN HU"/>
    <property type="match status" value="1"/>
</dbReference>
<keyword evidence="2 4" id="KW-0238">DNA-binding</keyword>
<sequence>MEVFNMTKKEFVDAFAKKGELKIKDSERLVAAFLETVEDALLKGEGVRFIGFGSWEVRERAAREVTNPQTKKKIKVEAKKVVKFKVGKPLADKVAEQKPAKKVAKKK</sequence>
<dbReference type="SUPFAM" id="SSF47729">
    <property type="entry name" value="IHF-like DNA-binding proteins"/>
    <property type="match status" value="1"/>
</dbReference>
<dbReference type="GO" id="GO:0030527">
    <property type="term" value="F:structural constituent of chromatin"/>
    <property type="evidence" value="ECO:0007669"/>
    <property type="project" value="InterPro"/>
</dbReference>
<dbReference type="InterPro" id="IPR000119">
    <property type="entry name" value="Hist_DNA-bd"/>
</dbReference>
<dbReference type="PANTHER" id="PTHR33175:SF3">
    <property type="entry name" value="DNA-BINDING PROTEIN HU-BETA"/>
    <property type="match status" value="1"/>
</dbReference>
<name>D4CY29_9FUSO</name>
<comment type="similarity">
    <text evidence="3">Belongs to the bacterial histone-like protein family.</text>
</comment>
<dbReference type="EMBL" id="ACJY01000106">
    <property type="protein sequence ID" value="EFE85667.1"/>
    <property type="molecule type" value="Genomic_DNA"/>
</dbReference>
<dbReference type="GO" id="GO:0003677">
    <property type="term" value="F:DNA binding"/>
    <property type="evidence" value="ECO:0007669"/>
    <property type="project" value="UniProtKB-KW"/>
</dbReference>
<keyword evidence="1" id="KW-0226">DNA condensation</keyword>
<evidence type="ECO:0000313" key="4">
    <source>
        <dbReference type="EMBL" id="EFE85667.1"/>
    </source>
</evidence>
<proteinExistence type="inferred from homology"/>